<dbReference type="RefSeq" id="WP_035145037.1">
    <property type="nucleotide sequence ID" value="NZ_JAAZWO010000027.1"/>
</dbReference>
<protein>
    <submittedName>
        <fullName evidence="3">M23 family metallopeptidase</fullName>
    </submittedName>
</protein>
<sequence length="246" mass="27457">MDKKYSNKFSNFIKREGFYVILFLCLCILAAVAVVTTRNNKQARKQLPSQQPSVVQNETGKETAKGAEQPYPDYDNALQVKKEGKINNQAKAGNQAKNDNKTAQVNKSVDMKFIKPVEGILARGYSEEPVFWKSTNSYRPNFGVDIKSEIGKPVVAVMDGKIESIETEDVDGVQIVINHQNGLKTIYSNLDPKLSVSKDQIVKRGTKLGSVGKSTIRASYETYGDHLHFAVLKNGEFVNPSKYIQY</sequence>
<dbReference type="InterPro" id="IPR016047">
    <property type="entry name" value="M23ase_b-sheet_dom"/>
</dbReference>
<accession>A0A923J2Y7</accession>
<dbReference type="PANTHER" id="PTHR21666:SF270">
    <property type="entry name" value="MUREIN HYDROLASE ACTIVATOR ENVC"/>
    <property type="match status" value="1"/>
</dbReference>
<dbReference type="InterPro" id="IPR011055">
    <property type="entry name" value="Dup_hybrid_motif"/>
</dbReference>
<feature type="domain" description="M23ase beta-sheet core" evidence="2">
    <location>
        <begin position="140"/>
        <end position="240"/>
    </location>
</feature>
<dbReference type="Pfam" id="PF01551">
    <property type="entry name" value="Peptidase_M23"/>
    <property type="match status" value="1"/>
</dbReference>
<organism evidence="3 4">
    <name type="scientific">Clostridium tetanomorphum</name>
    <dbReference type="NCBI Taxonomy" id="1553"/>
    <lineage>
        <taxon>Bacteria</taxon>
        <taxon>Bacillati</taxon>
        <taxon>Bacillota</taxon>
        <taxon>Clostridia</taxon>
        <taxon>Eubacteriales</taxon>
        <taxon>Clostridiaceae</taxon>
        <taxon>Clostridium</taxon>
    </lineage>
</organism>
<dbReference type="Gene3D" id="2.70.70.10">
    <property type="entry name" value="Glucose Permease (Domain IIA)"/>
    <property type="match status" value="1"/>
</dbReference>
<gene>
    <name evidence="3" type="ORF">HGG79_16575</name>
</gene>
<name>A0A923J2Y7_CLOTT</name>
<evidence type="ECO:0000313" key="4">
    <source>
        <dbReference type="Proteomes" id="UP000563151"/>
    </source>
</evidence>
<dbReference type="CDD" id="cd12797">
    <property type="entry name" value="M23_peptidase"/>
    <property type="match status" value="1"/>
</dbReference>
<evidence type="ECO:0000259" key="2">
    <source>
        <dbReference type="Pfam" id="PF01551"/>
    </source>
</evidence>
<dbReference type="Proteomes" id="UP000563151">
    <property type="component" value="Unassembled WGS sequence"/>
</dbReference>
<evidence type="ECO:0000256" key="1">
    <source>
        <dbReference type="SAM" id="MobiDB-lite"/>
    </source>
</evidence>
<dbReference type="InterPro" id="IPR050570">
    <property type="entry name" value="Cell_wall_metabolism_enzyme"/>
</dbReference>
<comment type="caution">
    <text evidence="3">The sequence shown here is derived from an EMBL/GenBank/DDBJ whole genome shotgun (WGS) entry which is preliminary data.</text>
</comment>
<feature type="compositionally biased region" description="Polar residues" evidence="1">
    <location>
        <begin position="47"/>
        <end position="58"/>
    </location>
</feature>
<proteinExistence type="predicted"/>
<dbReference type="AlphaFoldDB" id="A0A923J2Y7"/>
<reference evidence="3 4" key="1">
    <citation type="submission" date="2020-04" db="EMBL/GenBank/DDBJ databases">
        <title>Genomic insights into acetone-butanol-ethanol (ABE) fermentation by sequencing solventogenic clostridia strains.</title>
        <authorList>
            <person name="Brown S."/>
        </authorList>
    </citation>
    <scope>NUCLEOTIDE SEQUENCE [LARGE SCALE GENOMIC DNA]</scope>
    <source>
        <strain evidence="3 4">DJ011</strain>
    </source>
</reference>
<dbReference type="GO" id="GO:0004222">
    <property type="term" value="F:metalloendopeptidase activity"/>
    <property type="evidence" value="ECO:0007669"/>
    <property type="project" value="TreeGrafter"/>
</dbReference>
<dbReference type="PANTHER" id="PTHR21666">
    <property type="entry name" value="PEPTIDASE-RELATED"/>
    <property type="match status" value="1"/>
</dbReference>
<dbReference type="SUPFAM" id="SSF51261">
    <property type="entry name" value="Duplicated hybrid motif"/>
    <property type="match status" value="1"/>
</dbReference>
<evidence type="ECO:0000313" key="3">
    <source>
        <dbReference type="EMBL" id="MBC2399370.1"/>
    </source>
</evidence>
<dbReference type="EMBL" id="JAAZWO010000027">
    <property type="protein sequence ID" value="MBC2399370.1"/>
    <property type="molecule type" value="Genomic_DNA"/>
</dbReference>
<feature type="region of interest" description="Disordered" evidence="1">
    <location>
        <begin position="42"/>
        <end position="73"/>
    </location>
</feature>
<keyword evidence="4" id="KW-1185">Reference proteome</keyword>